<dbReference type="PROSITE" id="PS50088">
    <property type="entry name" value="ANK_REPEAT"/>
    <property type="match status" value="1"/>
</dbReference>
<dbReference type="SUPFAM" id="SSF48403">
    <property type="entry name" value="Ankyrin repeat"/>
    <property type="match status" value="1"/>
</dbReference>
<gene>
    <name evidence="11" type="ORF">LY90DRAFT_117794</name>
</gene>
<evidence type="ECO:0000256" key="4">
    <source>
        <dbReference type="ARBA" id="ARBA00023043"/>
    </source>
</evidence>
<accession>A0A1Y2ANP3</accession>
<dbReference type="InterPro" id="IPR021832">
    <property type="entry name" value="ANKRD13"/>
</dbReference>
<feature type="domain" description="Ankyrin repeat" evidence="10">
    <location>
        <begin position="156"/>
        <end position="366"/>
    </location>
</feature>
<keyword evidence="6" id="KW-0143">Chaperone</keyword>
<dbReference type="Proteomes" id="UP000193920">
    <property type="component" value="Unassembled WGS sequence"/>
</dbReference>
<evidence type="ECO:0000256" key="1">
    <source>
        <dbReference type="ARBA" id="ARBA00004586"/>
    </source>
</evidence>
<feature type="repeat" description="ANK" evidence="8">
    <location>
        <begin position="40"/>
        <end position="72"/>
    </location>
</feature>
<comment type="subcellular location">
    <subcellularLocation>
        <location evidence="1">Endoplasmic reticulum membrane</location>
    </subcellularLocation>
</comment>
<dbReference type="OrthoDB" id="1585644at2759"/>
<dbReference type="EMBL" id="MCOG01000225">
    <property type="protein sequence ID" value="ORY24179.1"/>
    <property type="molecule type" value="Genomic_DNA"/>
</dbReference>
<name>A0A1Y2ANP3_9FUNG</name>
<dbReference type="PANTHER" id="PTHR12447">
    <property type="entry name" value="ANKYRIN REPEAT DOMAIN-CONTAINING PROTEIN 13"/>
    <property type="match status" value="1"/>
</dbReference>
<evidence type="ECO:0000256" key="7">
    <source>
        <dbReference type="ARBA" id="ARBA00037107"/>
    </source>
</evidence>
<feature type="region of interest" description="Disordered" evidence="9">
    <location>
        <begin position="338"/>
        <end position="386"/>
    </location>
</feature>
<organism evidence="11 12">
    <name type="scientific">Neocallimastix californiae</name>
    <dbReference type="NCBI Taxonomy" id="1754190"/>
    <lineage>
        <taxon>Eukaryota</taxon>
        <taxon>Fungi</taxon>
        <taxon>Fungi incertae sedis</taxon>
        <taxon>Chytridiomycota</taxon>
        <taxon>Chytridiomycota incertae sedis</taxon>
        <taxon>Neocallimastigomycetes</taxon>
        <taxon>Neocallimastigales</taxon>
        <taxon>Neocallimastigaceae</taxon>
        <taxon>Neocallimastix</taxon>
    </lineage>
</organism>
<dbReference type="PROSITE" id="PS50297">
    <property type="entry name" value="ANK_REP_REGION"/>
    <property type="match status" value="1"/>
</dbReference>
<comment type="function">
    <text evidence="7">Acts as a molecular chaperone for G protein-coupled receptors, regulating their biogenesis and exit from the ER.</text>
</comment>
<evidence type="ECO:0000256" key="3">
    <source>
        <dbReference type="ARBA" id="ARBA00022824"/>
    </source>
</evidence>
<evidence type="ECO:0000313" key="11">
    <source>
        <dbReference type="EMBL" id="ORY24179.1"/>
    </source>
</evidence>
<dbReference type="GO" id="GO:0005789">
    <property type="term" value="C:endoplasmic reticulum membrane"/>
    <property type="evidence" value="ECO:0007669"/>
    <property type="project" value="UniProtKB-SubCell"/>
</dbReference>
<dbReference type="AlphaFoldDB" id="A0A1Y2ANP3"/>
<protein>
    <recommendedName>
        <fullName evidence="10">Ankyrin repeat domain-containing protein</fullName>
    </recommendedName>
</protein>
<evidence type="ECO:0000256" key="9">
    <source>
        <dbReference type="SAM" id="MobiDB-lite"/>
    </source>
</evidence>
<evidence type="ECO:0000256" key="8">
    <source>
        <dbReference type="PROSITE-ProRule" id="PRU00023"/>
    </source>
</evidence>
<dbReference type="Gene3D" id="1.25.40.20">
    <property type="entry name" value="Ankyrin repeat-containing domain"/>
    <property type="match status" value="1"/>
</dbReference>
<dbReference type="Pfam" id="PF11904">
    <property type="entry name" value="ANKRD13_C"/>
    <property type="match status" value="1"/>
</dbReference>
<dbReference type="PANTHER" id="PTHR12447:SF25">
    <property type="entry name" value="ANKYRIN REPEAT DOMAIN-CONTAINING PROTEIN 13C"/>
    <property type="match status" value="1"/>
</dbReference>
<feature type="compositionally biased region" description="Acidic residues" evidence="9">
    <location>
        <begin position="357"/>
        <end position="375"/>
    </location>
</feature>
<keyword evidence="12" id="KW-1185">Reference proteome</keyword>
<keyword evidence="4 8" id="KW-0040">ANK repeat</keyword>
<evidence type="ECO:0000256" key="2">
    <source>
        <dbReference type="ARBA" id="ARBA00022737"/>
    </source>
</evidence>
<reference evidence="11 12" key="1">
    <citation type="submission" date="2016-08" db="EMBL/GenBank/DDBJ databases">
        <title>A Parts List for Fungal Cellulosomes Revealed by Comparative Genomics.</title>
        <authorList>
            <consortium name="DOE Joint Genome Institute"/>
            <person name="Haitjema C.H."/>
            <person name="Gilmore S.P."/>
            <person name="Henske J.K."/>
            <person name="Solomon K.V."/>
            <person name="De Groot R."/>
            <person name="Kuo A."/>
            <person name="Mondo S.J."/>
            <person name="Salamov A.A."/>
            <person name="Labutti K."/>
            <person name="Zhao Z."/>
            <person name="Chiniquy J."/>
            <person name="Barry K."/>
            <person name="Brewer H.M."/>
            <person name="Purvine S.O."/>
            <person name="Wright A.T."/>
            <person name="Boxma B."/>
            <person name="Van Alen T."/>
            <person name="Hackstein J.H."/>
            <person name="Baker S.E."/>
            <person name="Grigoriev I.V."/>
            <person name="O'Malley M.A."/>
        </authorList>
    </citation>
    <scope>NUCLEOTIDE SEQUENCE [LARGE SCALE GENOMIC DNA]</scope>
    <source>
        <strain evidence="11 12">G1</strain>
    </source>
</reference>
<dbReference type="InterPro" id="IPR055285">
    <property type="entry name" value="ANKRD13_C"/>
</dbReference>
<evidence type="ECO:0000256" key="5">
    <source>
        <dbReference type="ARBA" id="ARBA00023136"/>
    </source>
</evidence>
<keyword evidence="3" id="KW-0256">Endoplasmic reticulum</keyword>
<keyword evidence="5" id="KW-0472">Membrane</keyword>
<comment type="caution">
    <text evidence="11">The sequence shown here is derived from an EMBL/GenBank/DDBJ whole genome shotgun (WGS) entry which is preliminary data.</text>
</comment>
<dbReference type="InterPro" id="IPR002110">
    <property type="entry name" value="Ankyrin_rpt"/>
</dbReference>
<dbReference type="InterPro" id="IPR036770">
    <property type="entry name" value="Ankyrin_rpt-contain_sf"/>
</dbReference>
<feature type="compositionally biased region" description="Basic residues" evidence="9">
    <location>
        <begin position="342"/>
        <end position="352"/>
    </location>
</feature>
<evidence type="ECO:0000259" key="10">
    <source>
        <dbReference type="Pfam" id="PF11904"/>
    </source>
</evidence>
<evidence type="ECO:0000313" key="12">
    <source>
        <dbReference type="Proteomes" id="UP000193920"/>
    </source>
</evidence>
<keyword evidence="2" id="KW-0677">Repeat</keyword>
<dbReference type="Pfam" id="PF12796">
    <property type="entry name" value="Ank_2"/>
    <property type="match status" value="1"/>
</dbReference>
<sequence length="690" mass="80308">MPVSESFPIHRCVFRNDQFGLRELLKDKEMKKRINEPDHHGNTPIHLALMLDRRNCILTLLSNGCDVITRNTYHWNPLDEAVMLGDIDIIEKITLMKYRDYARNFAVKGGKLEEWNSILPCVHLKLKFKCKSNVPMIAKICPKDTINFYKKGNFFRIDTSIAGIDTRGIPRIIKGNISIIAKFKIDGMCQILLLDNKKKAYQELYPEMPQWLINNLLRSSIDIKTLFKIFLDTSSFMIKQKKGSLLKKARRTMQMERNKSYKVDLFKAKDFKIIIRKRSNESTIGDHKSDIRTNILNIEKSRNKSVKRESTDFGIHESEFVSSKLKNLEKSFMSDAKDSKGKSKLFNKKGKSSKYDSDDESDDDSDDDSIISNDDDQTKGSSSIRGSISGEPIIKKSVFQKYLDESIVDFKDIDILVTKEISDMINAGKDKDGEKITENDLLYLKQMYPGYIEYIMSEFHQDFQLYIEQSKKGMTQKIVSKDGKTITYEITDDMEDTLNWDEAFAKKEKADRTAANIEKARKEKEFQEKLARLKNFDWENSKISEEQYFDEISNPGILHMGRIMSIDEERKTFSNSVKLWLSQENTFPISVSQMQPLVDYLCLMFFDQVNMDNNVNDSDRDEYRYGIENIHKMMQADRRFPLKIVIPILASVKAQIRFTDCNTNPEDIPDSLFEIPKDYKYGEIYFMNVK</sequence>
<proteinExistence type="predicted"/>
<evidence type="ECO:0000256" key="6">
    <source>
        <dbReference type="ARBA" id="ARBA00023186"/>
    </source>
</evidence>
<dbReference type="STRING" id="1754190.A0A1Y2ANP3"/>